<dbReference type="PANTHER" id="PTHR31286:SF165">
    <property type="entry name" value="DUF4283 DOMAIN-CONTAINING PROTEIN"/>
    <property type="match status" value="1"/>
</dbReference>
<gene>
    <name evidence="2" type="ORF">FRX31_016398</name>
</gene>
<dbReference type="EMBL" id="JABWDY010019323">
    <property type="protein sequence ID" value="KAF5194014.1"/>
    <property type="molecule type" value="Genomic_DNA"/>
</dbReference>
<evidence type="ECO:0000313" key="3">
    <source>
        <dbReference type="Proteomes" id="UP000554482"/>
    </source>
</evidence>
<dbReference type="PANTHER" id="PTHR31286">
    <property type="entry name" value="GLYCINE-RICH CELL WALL STRUCTURAL PROTEIN 1.8-LIKE"/>
    <property type="match status" value="1"/>
</dbReference>
<dbReference type="InterPro" id="IPR040256">
    <property type="entry name" value="At4g02000-like"/>
</dbReference>
<proteinExistence type="predicted"/>
<feature type="region of interest" description="Disordered" evidence="1">
    <location>
        <begin position="201"/>
        <end position="278"/>
    </location>
</feature>
<reference evidence="2 3" key="1">
    <citation type="submission" date="2020-06" db="EMBL/GenBank/DDBJ databases">
        <title>Transcriptomic and genomic resources for Thalictrum thalictroides and T. hernandezii: Facilitating candidate gene discovery in an emerging model plant lineage.</title>
        <authorList>
            <person name="Arias T."/>
            <person name="Riano-Pachon D.M."/>
            <person name="Di Stilio V.S."/>
        </authorList>
    </citation>
    <scope>NUCLEOTIDE SEQUENCE [LARGE SCALE GENOMIC DNA]</scope>
    <source>
        <strain evidence="3">cv. WT478/WT964</strain>
        <tissue evidence="2">Leaves</tissue>
    </source>
</reference>
<comment type="caution">
    <text evidence="2">The sequence shown here is derived from an EMBL/GenBank/DDBJ whole genome shotgun (WGS) entry which is preliminary data.</text>
</comment>
<evidence type="ECO:0000313" key="2">
    <source>
        <dbReference type="EMBL" id="KAF5194014.1"/>
    </source>
</evidence>
<protein>
    <recommendedName>
        <fullName evidence="4">DUF4283 domain-containing protein</fullName>
    </recommendedName>
</protein>
<accession>A0A7J6W9A8</accession>
<evidence type="ECO:0000256" key="1">
    <source>
        <dbReference type="SAM" id="MobiDB-lite"/>
    </source>
</evidence>
<feature type="compositionally biased region" description="Low complexity" evidence="1">
    <location>
        <begin position="222"/>
        <end position="237"/>
    </location>
</feature>
<dbReference type="OrthoDB" id="1939300at2759"/>
<name>A0A7J6W9A8_THATH</name>
<feature type="compositionally biased region" description="Basic residues" evidence="1">
    <location>
        <begin position="242"/>
        <end position="252"/>
    </location>
</feature>
<evidence type="ECO:0008006" key="4">
    <source>
        <dbReference type="Google" id="ProtNLM"/>
    </source>
</evidence>
<feature type="compositionally biased region" description="Basic and acidic residues" evidence="1">
    <location>
        <begin position="201"/>
        <end position="219"/>
    </location>
</feature>
<organism evidence="2 3">
    <name type="scientific">Thalictrum thalictroides</name>
    <name type="common">Rue-anemone</name>
    <name type="synonym">Anemone thalictroides</name>
    <dbReference type="NCBI Taxonomy" id="46969"/>
    <lineage>
        <taxon>Eukaryota</taxon>
        <taxon>Viridiplantae</taxon>
        <taxon>Streptophyta</taxon>
        <taxon>Embryophyta</taxon>
        <taxon>Tracheophyta</taxon>
        <taxon>Spermatophyta</taxon>
        <taxon>Magnoliopsida</taxon>
        <taxon>Ranunculales</taxon>
        <taxon>Ranunculaceae</taxon>
        <taxon>Thalictroideae</taxon>
        <taxon>Thalictrum</taxon>
    </lineage>
</organism>
<dbReference type="AlphaFoldDB" id="A0A7J6W9A8"/>
<sequence>MIQSVPIWVKLSRVPKDPWNPKGFSFLASTIGKPLFTDKATETGTMLSFARVCVEVEPTKDLPFSIPINPEQSVDIEYPWRPLICSKCMIFGHATTNCTPLKPINNPNLWKPVNQRKNGPKATNTPAINSHPLLPTPLAEANLVIEEGLSEVVSINLVPVMTIPSPPITITANLFASLPQVETPPVNEIVETCDELFEKPVLDDGTEHTLNHKKNDNKGKNKQSVSETTETSSSSRSNDNRKQKKSRKKNKHQFPDSEPPNGGKEKGGRQQPSTHKYL</sequence>
<keyword evidence="3" id="KW-1185">Reference proteome</keyword>
<dbReference type="Proteomes" id="UP000554482">
    <property type="component" value="Unassembled WGS sequence"/>
</dbReference>